<organism evidence="1 2">
    <name type="scientific">Exidia glandulosa HHB12029</name>
    <dbReference type="NCBI Taxonomy" id="1314781"/>
    <lineage>
        <taxon>Eukaryota</taxon>
        <taxon>Fungi</taxon>
        <taxon>Dikarya</taxon>
        <taxon>Basidiomycota</taxon>
        <taxon>Agaricomycotina</taxon>
        <taxon>Agaricomycetes</taxon>
        <taxon>Auriculariales</taxon>
        <taxon>Exidiaceae</taxon>
        <taxon>Exidia</taxon>
    </lineage>
</organism>
<dbReference type="PANTHER" id="PTHR30613">
    <property type="entry name" value="UNCHARACTERIZED PROTEIN YBIU-RELATED"/>
    <property type="match status" value="1"/>
</dbReference>
<accession>A0A165IID0</accession>
<gene>
    <name evidence="1" type="ORF">EXIGLDRAFT_646177</name>
</gene>
<dbReference type="Pfam" id="PF07350">
    <property type="entry name" value="Gig2-like"/>
    <property type="match status" value="1"/>
</dbReference>
<dbReference type="Proteomes" id="UP000077266">
    <property type="component" value="Unassembled WGS sequence"/>
</dbReference>
<protein>
    <submittedName>
        <fullName evidence="1">DUF1479-domain-containing protein</fullName>
    </submittedName>
</protein>
<dbReference type="PANTHER" id="PTHR30613:SF1">
    <property type="entry name" value="DUF1479 DOMAIN PROTEIN (AFU_ORTHOLOGUE AFUA_5G09280)"/>
    <property type="match status" value="1"/>
</dbReference>
<dbReference type="SUPFAM" id="SSF51197">
    <property type="entry name" value="Clavaminate synthase-like"/>
    <property type="match status" value="1"/>
</dbReference>
<keyword evidence="2" id="KW-1185">Reference proteome</keyword>
<dbReference type="OrthoDB" id="8249012at2759"/>
<evidence type="ECO:0000313" key="1">
    <source>
        <dbReference type="EMBL" id="KZV93442.1"/>
    </source>
</evidence>
<dbReference type="InterPro" id="IPR010856">
    <property type="entry name" value="Gig2-like"/>
</dbReference>
<feature type="non-terminal residue" evidence="1">
    <location>
        <position position="422"/>
    </location>
</feature>
<evidence type="ECO:0000313" key="2">
    <source>
        <dbReference type="Proteomes" id="UP000077266"/>
    </source>
</evidence>
<dbReference type="InterPro" id="IPR027443">
    <property type="entry name" value="IPNS-like_sf"/>
</dbReference>
<proteinExistence type="predicted"/>
<dbReference type="STRING" id="1314781.A0A165IID0"/>
<dbReference type="AlphaFoldDB" id="A0A165IID0"/>
<dbReference type="EMBL" id="KV425990">
    <property type="protein sequence ID" value="KZV93442.1"/>
    <property type="molecule type" value="Genomic_DNA"/>
</dbReference>
<dbReference type="InParanoid" id="A0A165IID0"/>
<reference evidence="1 2" key="1">
    <citation type="journal article" date="2016" name="Mol. Biol. Evol.">
        <title>Comparative Genomics of Early-Diverging Mushroom-Forming Fungi Provides Insights into the Origins of Lignocellulose Decay Capabilities.</title>
        <authorList>
            <person name="Nagy L.G."/>
            <person name="Riley R."/>
            <person name="Tritt A."/>
            <person name="Adam C."/>
            <person name="Daum C."/>
            <person name="Floudas D."/>
            <person name="Sun H."/>
            <person name="Yadav J.S."/>
            <person name="Pangilinan J."/>
            <person name="Larsson K.H."/>
            <person name="Matsuura K."/>
            <person name="Barry K."/>
            <person name="Labutti K."/>
            <person name="Kuo R."/>
            <person name="Ohm R.A."/>
            <person name="Bhattacharya S.S."/>
            <person name="Shirouzu T."/>
            <person name="Yoshinaga Y."/>
            <person name="Martin F.M."/>
            <person name="Grigoriev I.V."/>
            <person name="Hibbett D.S."/>
        </authorList>
    </citation>
    <scope>NUCLEOTIDE SEQUENCE [LARGE SCALE GENOMIC DNA]</scope>
    <source>
        <strain evidence="1 2">HHB12029</strain>
    </source>
</reference>
<name>A0A165IID0_EXIGL</name>
<dbReference type="Gene3D" id="2.60.120.330">
    <property type="entry name" value="B-lactam Antibiotic, Isopenicillin N Synthase, Chain"/>
    <property type="match status" value="1"/>
</dbReference>
<sequence>MQKRSGDISDAFASLSGKEFMPLNARYAEIKKQLIAGKEDAVRASWVRLLATLRTEIEYIAEQGSSVVPEVKYSDVVSGQVSQQFRDELRKRGVAVVRGVVDERAALGYKASIREYIKQNPQTKAFPAENPQVFEIYWSHAQMQARTHPNMLNAQRFLMSFWHAQPDAPVSTAHPIAYADRLRIRLPGDARFALGPHMDGGSVERWEPQGYGLGGVYDAIFAGNWEAYDPWDATGRLKANMDMYQGVGACSMFRMFQGWLAMSETGPGEGTLLVNPLLALSTTYTLLRPFFSPKVPAKDPKAEIYEPEFLAADNWELELEPSAWVHGATPGHGQELRTSLHPHLDLSRSMVHVPKVRPGDYVVWHCDIIHAVDKKHAGASDSSVLYIPACPLTEENARTLARQKGCFIEGTPSPDFGGGEGE</sequence>